<evidence type="ECO:0000313" key="2">
    <source>
        <dbReference type="EMBL" id="CAE7349214.1"/>
    </source>
</evidence>
<feature type="compositionally biased region" description="Low complexity" evidence="1">
    <location>
        <begin position="326"/>
        <end position="341"/>
    </location>
</feature>
<feature type="region of interest" description="Disordered" evidence="1">
    <location>
        <begin position="326"/>
        <end position="348"/>
    </location>
</feature>
<name>A0A812P3X1_9DINO</name>
<gene>
    <name evidence="2" type="ORF">SNAT2548_LOCUS18353</name>
</gene>
<comment type="caution">
    <text evidence="2">The sequence shown here is derived from an EMBL/GenBank/DDBJ whole genome shotgun (WGS) entry which is preliminary data.</text>
</comment>
<dbReference type="OrthoDB" id="1729737at2759"/>
<dbReference type="EMBL" id="CAJNDS010002143">
    <property type="protein sequence ID" value="CAE7349214.1"/>
    <property type="molecule type" value="Genomic_DNA"/>
</dbReference>
<protein>
    <submittedName>
        <fullName evidence="2">Uncharacterized protein</fullName>
    </submittedName>
</protein>
<feature type="region of interest" description="Disordered" evidence="1">
    <location>
        <begin position="377"/>
        <end position="402"/>
    </location>
</feature>
<evidence type="ECO:0000256" key="1">
    <source>
        <dbReference type="SAM" id="MobiDB-lite"/>
    </source>
</evidence>
<keyword evidence="3" id="KW-1185">Reference proteome</keyword>
<accession>A0A812P3X1</accession>
<dbReference type="Proteomes" id="UP000604046">
    <property type="component" value="Unassembled WGS sequence"/>
</dbReference>
<feature type="region of interest" description="Disordered" evidence="1">
    <location>
        <begin position="209"/>
        <end position="247"/>
    </location>
</feature>
<evidence type="ECO:0000313" key="3">
    <source>
        <dbReference type="Proteomes" id="UP000604046"/>
    </source>
</evidence>
<feature type="compositionally biased region" description="Polar residues" evidence="1">
    <location>
        <begin position="382"/>
        <end position="398"/>
    </location>
</feature>
<proteinExistence type="predicted"/>
<sequence length="889" mass="96566">MADISLARARIFLHLCIFYSIFFDPSTTRLHPLPFCTAEAGRGTFSYVAERDVKLGLEKTLTSHLLDALVPVIRDVRVDWGTGLDLTLQVTPDLGEMEYSNRFLAIALIQPSENECVQNRSTLEHVQVEAVVGGVQQSMRLLEVGMSTGTTLHAVGVSSYVRENQNALSESVQEVARVHRVATSATQWVRVLAQSKQAQAVVCDGLWSEPEPADPSATASHVSGELSQKEADKGHKGTLLSTRQHGAPSKHVVEKLSMVNFGKIATSLSLKDDAVFGVNQRSKVSETADEFRQKHLERTTEDWFRPRSTFSVRGFSRIGSALSIVGSSSGPSGRGSKPSPSAWQDPLRGENWPFIRGDDDFLTGYHDDVESYRAFDGRTKASKTSSPPELATRNTPSSRAKKAADLVSRLSVLDFSKLGHSLAFHGRRSQSPYSRLDSFSLFDSMMVGSSISSRHQGHQVKGQAGQNQGTLSMRSHIPFSKHGASDQSSSWAKLSATGAFNLASQLSIRLEKNLGKSRGVHAMQAGHASFADLSGLGRSVRDDYVERPDRAVSPAPAGPQAEDLSEIRGWISLEVAGGILQGVCPVKFTGEACSDVSERVAIHWRPGRNASHKPAQVYLTDMPLSLLSQGIRLGEASLSGSSKSSDNWPLELRIGLQVSKTCELSIHRVETSGSLGSKLMTSKLADATLHFQALSSQGSEERLSDLSDLSDLRAGIGEALGSRQQAVRQGFPTVARPVAVKAEASHAPRSTTWDPASVDMQAGCHALLGAQAFQGYFMLEQAALDAMGLSWKHLEMLMSLWTLHAADGAQVAHTAFALNVLKASFQEMQASWHLVARRAEAWLQHKVASLSLPGCRNAVACLETAGIFAVRERNKEKREPMTRYDRQPG</sequence>
<reference evidence="2" key="1">
    <citation type="submission" date="2021-02" db="EMBL/GenBank/DDBJ databases">
        <authorList>
            <person name="Dougan E. K."/>
            <person name="Rhodes N."/>
            <person name="Thang M."/>
            <person name="Chan C."/>
        </authorList>
    </citation>
    <scope>NUCLEOTIDE SEQUENCE</scope>
</reference>
<organism evidence="2 3">
    <name type="scientific">Symbiodinium natans</name>
    <dbReference type="NCBI Taxonomy" id="878477"/>
    <lineage>
        <taxon>Eukaryota</taxon>
        <taxon>Sar</taxon>
        <taxon>Alveolata</taxon>
        <taxon>Dinophyceae</taxon>
        <taxon>Suessiales</taxon>
        <taxon>Symbiodiniaceae</taxon>
        <taxon>Symbiodinium</taxon>
    </lineage>
</organism>
<dbReference type="AlphaFoldDB" id="A0A812P3X1"/>